<sequence length="112" mass="11377">MTKVSSMLCRATLALALSTIALPLFAADAVPGAALASPGTSSDVDSAALADLPLETLMRLAVVPTVPALVPLAPVSEVYALRYVAPGVDQGVPQETLSQERVALFSGPISGF</sequence>
<evidence type="ECO:0000313" key="2">
    <source>
        <dbReference type="EMBL" id="QEI07140.1"/>
    </source>
</evidence>
<proteinExistence type="predicted"/>
<keyword evidence="1" id="KW-0732">Signal</keyword>
<feature type="chain" id="PRO_5022952222" description="Secreted protein" evidence="1">
    <location>
        <begin position="27"/>
        <end position="112"/>
    </location>
</feature>
<dbReference type="KEGG" id="pacr:FXN63_15800"/>
<protein>
    <recommendedName>
        <fullName evidence="4">Secreted protein</fullName>
    </recommendedName>
</protein>
<dbReference type="AlphaFoldDB" id="A0A5C0B1V4"/>
<dbReference type="RefSeq" id="WP_148816187.1">
    <property type="nucleotide sequence ID" value="NZ_CP043046.1"/>
</dbReference>
<dbReference type="Proteomes" id="UP000325161">
    <property type="component" value="Chromosome"/>
</dbReference>
<dbReference type="EMBL" id="CP043046">
    <property type="protein sequence ID" value="QEI07140.1"/>
    <property type="molecule type" value="Genomic_DNA"/>
</dbReference>
<keyword evidence="3" id="KW-1185">Reference proteome</keyword>
<accession>A0A5C0B1V4</accession>
<name>A0A5C0B1V4_9BURK</name>
<organism evidence="2 3">
    <name type="scientific">Pigmentiphaga aceris</name>
    <dbReference type="NCBI Taxonomy" id="1940612"/>
    <lineage>
        <taxon>Bacteria</taxon>
        <taxon>Pseudomonadati</taxon>
        <taxon>Pseudomonadota</taxon>
        <taxon>Betaproteobacteria</taxon>
        <taxon>Burkholderiales</taxon>
        <taxon>Alcaligenaceae</taxon>
        <taxon>Pigmentiphaga</taxon>
    </lineage>
</organism>
<evidence type="ECO:0008006" key="4">
    <source>
        <dbReference type="Google" id="ProtNLM"/>
    </source>
</evidence>
<gene>
    <name evidence="2" type="ORF">FXN63_15800</name>
</gene>
<reference evidence="2 3" key="1">
    <citation type="submission" date="2019-08" db="EMBL/GenBank/DDBJ databases">
        <title>Amphibian skin-associated Pigmentiphaga: genome sequence and occurrence across geography and hosts.</title>
        <authorList>
            <person name="Bletz M.C."/>
            <person name="Bunk B."/>
            <person name="Sproeer C."/>
            <person name="Biwer P."/>
            <person name="Reiter S."/>
            <person name="Rabemananjara F.C.E."/>
            <person name="Schulz S."/>
            <person name="Overmann J."/>
            <person name="Vences M."/>
        </authorList>
    </citation>
    <scope>NUCLEOTIDE SEQUENCE [LARGE SCALE GENOMIC DNA]</scope>
    <source>
        <strain evidence="2 3">Mada1488</strain>
    </source>
</reference>
<evidence type="ECO:0000256" key="1">
    <source>
        <dbReference type="SAM" id="SignalP"/>
    </source>
</evidence>
<feature type="signal peptide" evidence="1">
    <location>
        <begin position="1"/>
        <end position="26"/>
    </location>
</feature>
<evidence type="ECO:0000313" key="3">
    <source>
        <dbReference type="Proteomes" id="UP000325161"/>
    </source>
</evidence>